<reference evidence="2 3" key="1">
    <citation type="journal article" date="2016" name="Proc. Natl. Acad. Sci. U.S.A.">
        <title>Lipid metabolic changes in an early divergent fungus govern the establishment of a mutualistic symbiosis with endobacteria.</title>
        <authorList>
            <person name="Lastovetsky O.A."/>
            <person name="Gaspar M.L."/>
            <person name="Mondo S.J."/>
            <person name="LaButti K.M."/>
            <person name="Sandor L."/>
            <person name="Grigoriev I.V."/>
            <person name="Henry S.A."/>
            <person name="Pawlowska T.E."/>
        </authorList>
    </citation>
    <scope>NUCLEOTIDE SEQUENCE [LARGE SCALE GENOMIC DNA]</scope>
    <source>
        <strain evidence="2 3">ATCC 11559</strain>
    </source>
</reference>
<name>A0A1X0RND3_RHIZD</name>
<evidence type="ECO:0000313" key="3">
    <source>
        <dbReference type="Proteomes" id="UP000242381"/>
    </source>
</evidence>
<feature type="region of interest" description="Disordered" evidence="1">
    <location>
        <begin position="319"/>
        <end position="353"/>
    </location>
</feature>
<dbReference type="AlphaFoldDB" id="A0A1X0RND3"/>
<gene>
    <name evidence="2" type="ORF">BCV71DRAFT_67719</name>
</gene>
<feature type="compositionally biased region" description="Polar residues" evidence="1">
    <location>
        <begin position="209"/>
        <end position="233"/>
    </location>
</feature>
<feature type="compositionally biased region" description="Polar residues" evidence="1">
    <location>
        <begin position="240"/>
        <end position="257"/>
    </location>
</feature>
<protein>
    <submittedName>
        <fullName evidence="2">Uncharacterized protein</fullName>
    </submittedName>
</protein>
<dbReference type="Proteomes" id="UP000242381">
    <property type="component" value="Unassembled WGS sequence"/>
</dbReference>
<accession>A0A1X0RND3</accession>
<dbReference type="OMA" id="PQAPMIN"/>
<evidence type="ECO:0000256" key="1">
    <source>
        <dbReference type="SAM" id="MobiDB-lite"/>
    </source>
</evidence>
<dbReference type="EMBL" id="KV921539">
    <property type="protein sequence ID" value="ORE13408.1"/>
    <property type="molecule type" value="Genomic_DNA"/>
</dbReference>
<evidence type="ECO:0000313" key="2">
    <source>
        <dbReference type="EMBL" id="ORE13408.1"/>
    </source>
</evidence>
<feature type="compositionally biased region" description="Polar residues" evidence="1">
    <location>
        <begin position="323"/>
        <end position="334"/>
    </location>
</feature>
<sequence>MDNAYHYYPPSQSQVFIDPFDPSYSSRDQLYYDHSNPNLSAMHRSRYNRRSSYNHLYEYDEMYSDNAYYYDYPPNNWPVHNASYYNHSPEYRQLRSARSSLPDIQAERHGPYHVNPSIPNTDIHAWMSSHSSHGAPMMDPMTQRLFLSTLPSTTSWPLIPPNPFDIPPLVLPPFFPIIQSYSSTMDQASTFSSPNMASFQPPGVLVSPGISNNAINSETTTSNASSVKAQPSEETVKDNGITNKSTSEPESSTTAHNQVGDPLAPQSRTRSQERRRSSIMESILSSLFLAHPTKIQYPKIEKTSSFVSLDDALLQASKERQETSSVSLGQQGSASADAGKSKPISPLQLDLSRKTSQRLSRKAYELQKRKYVWCYKPTKDESETSEKDIFWTAFDVKNQKILDNKYAAENYKRTIKSQQKNEKDNDSRDFVERIKDLPPDAFVVLNTQSKITGPVIVAPYDGIAWYTDNSNDSLVHRLLQVAMVALNENNKFVVSNDLMSSDMNDKKSVSNSGLRRSKSFNVFTSKLINAIAGC</sequence>
<feature type="region of interest" description="Disordered" evidence="1">
    <location>
        <begin position="209"/>
        <end position="277"/>
    </location>
</feature>
<dbReference type="VEuPathDB" id="FungiDB:BCV72DRAFT_238203"/>
<proteinExistence type="predicted"/>
<organism evidence="2 3">
    <name type="scientific">Rhizopus microsporus</name>
    <dbReference type="NCBI Taxonomy" id="58291"/>
    <lineage>
        <taxon>Eukaryota</taxon>
        <taxon>Fungi</taxon>
        <taxon>Fungi incertae sedis</taxon>
        <taxon>Mucoromycota</taxon>
        <taxon>Mucoromycotina</taxon>
        <taxon>Mucoromycetes</taxon>
        <taxon>Mucorales</taxon>
        <taxon>Mucorineae</taxon>
        <taxon>Rhizopodaceae</taxon>
        <taxon>Rhizopus</taxon>
    </lineage>
</organism>